<keyword evidence="2" id="KW-1185">Reference proteome</keyword>
<evidence type="ECO:0000313" key="2">
    <source>
        <dbReference type="Proteomes" id="UP001374535"/>
    </source>
</evidence>
<name>A0AAQ3S338_VIGMU</name>
<dbReference type="EMBL" id="CP144697">
    <property type="protein sequence ID" value="WVZ14086.1"/>
    <property type="molecule type" value="Genomic_DNA"/>
</dbReference>
<accession>A0AAQ3S338</accession>
<dbReference type="Proteomes" id="UP001374535">
    <property type="component" value="Chromosome 4"/>
</dbReference>
<reference evidence="1 2" key="1">
    <citation type="journal article" date="2023" name="Life. Sci Alliance">
        <title>Evolutionary insights into 3D genome organization and epigenetic landscape of Vigna mungo.</title>
        <authorList>
            <person name="Junaid A."/>
            <person name="Singh B."/>
            <person name="Bhatia S."/>
        </authorList>
    </citation>
    <scope>NUCLEOTIDE SEQUENCE [LARGE SCALE GENOMIC DNA]</scope>
    <source>
        <strain evidence="1">Urdbean</strain>
    </source>
</reference>
<protein>
    <submittedName>
        <fullName evidence="1">Uncharacterized protein</fullName>
    </submittedName>
</protein>
<proteinExistence type="predicted"/>
<organism evidence="1 2">
    <name type="scientific">Vigna mungo</name>
    <name type="common">Black gram</name>
    <name type="synonym">Phaseolus mungo</name>
    <dbReference type="NCBI Taxonomy" id="3915"/>
    <lineage>
        <taxon>Eukaryota</taxon>
        <taxon>Viridiplantae</taxon>
        <taxon>Streptophyta</taxon>
        <taxon>Embryophyta</taxon>
        <taxon>Tracheophyta</taxon>
        <taxon>Spermatophyta</taxon>
        <taxon>Magnoliopsida</taxon>
        <taxon>eudicotyledons</taxon>
        <taxon>Gunneridae</taxon>
        <taxon>Pentapetalae</taxon>
        <taxon>rosids</taxon>
        <taxon>fabids</taxon>
        <taxon>Fabales</taxon>
        <taxon>Fabaceae</taxon>
        <taxon>Papilionoideae</taxon>
        <taxon>50 kb inversion clade</taxon>
        <taxon>NPAAA clade</taxon>
        <taxon>indigoferoid/millettioid clade</taxon>
        <taxon>Phaseoleae</taxon>
        <taxon>Vigna</taxon>
    </lineage>
</organism>
<gene>
    <name evidence="1" type="ORF">V8G54_011652</name>
</gene>
<dbReference type="AlphaFoldDB" id="A0AAQ3S338"/>
<sequence length="122" mass="14061">MISNLKLILMLYSSCLLSSKKLERESLTNNFTTNQIFVSRNYLIEWVRGKTYDLGFVVVIVRFNVAIGVSGRKKFVILGCERGEKYRKYKADAVAIIYETHKYECPFRLKGKSCSNGDANWC</sequence>
<evidence type="ECO:0000313" key="1">
    <source>
        <dbReference type="EMBL" id="WVZ14086.1"/>
    </source>
</evidence>